<feature type="compositionally biased region" description="Basic and acidic residues" evidence="1">
    <location>
        <begin position="45"/>
        <end position="55"/>
    </location>
</feature>
<dbReference type="OrthoDB" id="3064660at2759"/>
<gene>
    <name evidence="2" type="ORF">POSPLADRAFT_1129163</name>
</gene>
<evidence type="ECO:0000313" key="2">
    <source>
        <dbReference type="EMBL" id="OSX68197.1"/>
    </source>
</evidence>
<feature type="compositionally biased region" description="Pro residues" evidence="1">
    <location>
        <begin position="131"/>
        <end position="150"/>
    </location>
</feature>
<dbReference type="EMBL" id="KZ110591">
    <property type="protein sequence ID" value="OSX68197.1"/>
    <property type="molecule type" value="Genomic_DNA"/>
</dbReference>
<feature type="region of interest" description="Disordered" evidence="1">
    <location>
        <begin position="1"/>
        <end position="68"/>
    </location>
</feature>
<evidence type="ECO:0008006" key="4">
    <source>
        <dbReference type="Google" id="ProtNLM"/>
    </source>
</evidence>
<dbReference type="RefSeq" id="XP_024344991.1">
    <property type="nucleotide sequence ID" value="XM_024483814.1"/>
</dbReference>
<dbReference type="AlphaFoldDB" id="A0A1X6NHT7"/>
<keyword evidence="3" id="KW-1185">Reference proteome</keyword>
<evidence type="ECO:0000313" key="3">
    <source>
        <dbReference type="Proteomes" id="UP000194127"/>
    </source>
</evidence>
<name>A0A1X6NHT7_9APHY</name>
<proteinExistence type="predicted"/>
<accession>A0A1X6NHT7</accession>
<sequence length="433" mass="47140">MSTSPTALRLSSIVASSSRAQTGHPDRSRKITLATRPSDGLNTHLDPEAPLHLDLPHGTPALSPPAPDFLKLSSPIQVKREEISLQTLCQSLSLRRVRVKKESRSPSPRILLGPPRRQRSPPRQQSLTGRPPQPPPPPQCPPSPLAPIMPSPAAIPDKEMLKLLLPLRYDGKTVIECNRFLSQLRIYWLINTSLTTIELKVQVALSLLDGDARAWATPYFAQLALVQVGVQGATTPFANEAAFAAAFRARFGNLDDEAAAQVELAKLCTDKSVREKRTAAEFSALFKGPADRSGYGDLELRDKYLSGIPSRVYRKIELETFATWQAAEKRATEVEQILDISRARRPELNNFFSARGRGRGRARGGAPSTHAASASINAAIRKGNFPGTCFGCGKQGYQRFKCPNCKDKPYTKCADAWATVASGSTQAATSAPS</sequence>
<dbReference type="Proteomes" id="UP000194127">
    <property type="component" value="Unassembled WGS sequence"/>
</dbReference>
<organism evidence="2 3">
    <name type="scientific">Postia placenta MAD-698-R-SB12</name>
    <dbReference type="NCBI Taxonomy" id="670580"/>
    <lineage>
        <taxon>Eukaryota</taxon>
        <taxon>Fungi</taxon>
        <taxon>Dikarya</taxon>
        <taxon>Basidiomycota</taxon>
        <taxon>Agaricomycotina</taxon>
        <taxon>Agaricomycetes</taxon>
        <taxon>Polyporales</taxon>
        <taxon>Adustoporiaceae</taxon>
        <taxon>Rhodonia</taxon>
    </lineage>
</organism>
<reference evidence="2 3" key="1">
    <citation type="submission" date="2017-04" db="EMBL/GenBank/DDBJ databases">
        <title>Genome Sequence of the Model Brown-Rot Fungus Postia placenta SB12.</title>
        <authorList>
            <consortium name="DOE Joint Genome Institute"/>
            <person name="Gaskell J."/>
            <person name="Kersten P."/>
            <person name="Larrondo L.F."/>
            <person name="Canessa P."/>
            <person name="Martinez D."/>
            <person name="Hibbett D."/>
            <person name="Schmoll M."/>
            <person name="Kubicek C.P."/>
            <person name="Martinez A.T."/>
            <person name="Yadav J."/>
            <person name="Master E."/>
            <person name="Magnuson J.K."/>
            <person name="James T."/>
            <person name="Yaver D."/>
            <person name="Berka R."/>
            <person name="Labutti K."/>
            <person name="Lipzen A."/>
            <person name="Aerts A."/>
            <person name="Barry K."/>
            <person name="Henrissat B."/>
            <person name="Blanchette R."/>
            <person name="Grigoriev I."/>
            <person name="Cullen D."/>
        </authorList>
    </citation>
    <scope>NUCLEOTIDE SEQUENCE [LARGE SCALE GENOMIC DNA]</scope>
    <source>
        <strain evidence="2 3">MAD-698-R-SB12</strain>
    </source>
</reference>
<dbReference type="GeneID" id="36328763"/>
<evidence type="ECO:0000256" key="1">
    <source>
        <dbReference type="SAM" id="MobiDB-lite"/>
    </source>
</evidence>
<feature type="region of interest" description="Disordered" evidence="1">
    <location>
        <begin position="97"/>
        <end position="151"/>
    </location>
</feature>
<protein>
    <recommendedName>
        <fullName evidence="4">CCHC-type domain-containing protein</fullName>
    </recommendedName>
</protein>